<dbReference type="RefSeq" id="WP_149485783.1">
    <property type="nucleotide sequence ID" value="NZ_CP036150.1"/>
</dbReference>
<proteinExistence type="predicted"/>
<dbReference type="Proteomes" id="UP000324209">
    <property type="component" value="Chromosome"/>
</dbReference>
<dbReference type="PANTHER" id="PTHR12558:SF13">
    <property type="entry name" value="CELL DIVISION CYCLE PROTEIN 27 HOMOLOG"/>
    <property type="match status" value="1"/>
</dbReference>
<dbReference type="OrthoDB" id="363271at2"/>
<keyword evidence="4" id="KW-1185">Reference proteome</keyword>
<dbReference type="SUPFAM" id="SSF48452">
    <property type="entry name" value="TPR-like"/>
    <property type="match status" value="1"/>
</dbReference>
<dbReference type="InterPro" id="IPR038165">
    <property type="entry name" value="FlgT_C_sf"/>
</dbReference>
<feature type="repeat" description="TPR" evidence="1">
    <location>
        <begin position="125"/>
        <end position="158"/>
    </location>
</feature>
<evidence type="ECO:0000256" key="2">
    <source>
        <dbReference type="SAM" id="SignalP"/>
    </source>
</evidence>
<dbReference type="InterPro" id="IPR019734">
    <property type="entry name" value="TPR_rpt"/>
</dbReference>
<dbReference type="SMART" id="SM00028">
    <property type="entry name" value="TPR"/>
    <property type="match status" value="8"/>
</dbReference>
<evidence type="ECO:0000313" key="4">
    <source>
        <dbReference type="Proteomes" id="UP000324209"/>
    </source>
</evidence>
<dbReference type="PROSITE" id="PS50005">
    <property type="entry name" value="TPR"/>
    <property type="match status" value="4"/>
</dbReference>
<feature type="signal peptide" evidence="2">
    <location>
        <begin position="1"/>
        <end position="21"/>
    </location>
</feature>
<feature type="repeat" description="TPR" evidence="1">
    <location>
        <begin position="227"/>
        <end position="260"/>
    </location>
</feature>
<dbReference type="Gene3D" id="1.25.40.10">
    <property type="entry name" value="Tetratricopeptide repeat domain"/>
    <property type="match status" value="2"/>
</dbReference>
<accession>A0A5C1QHU7</accession>
<sequence length="653" mass="74798">MQKQIKLFILLFALSTATLHGQTLDLFHEGQDALMKGDYFTSLDLFKQALAVNPSYVDARKGMAEAYFLLQEYSEALTHAQMALKGADKRVDILTLTGRIYLGLNRMKEAEQQFQKVLAIEPNNLDAAYGMAEIAVFQGNYSEGTDLFERSLAVNPDSRRALLSLSLLHEEASEPNRSLFYLNQALENYPQDQEVLNFAIHYYSRNEDWSMAESIALKWLALNPENRTIPILLGTIYNRMNRHEDAVSYFKKAVTIHQEDPLVWYLLGRSFMGLGQFDDALLSFRTVNIIDPNDEMARIAMEHLLMTEYPIGHEAREKAGEYHFQLGKSYEKAFQYEKAFEEYRIGRLLSPLDLEGWWYYAAIQKSLGYANRYRDEMLALKREGFDDGNYLRVMELLESSEDNSFVNNWKEPLIQSSNPISLSLYFNRDESRFIHSGMEKAILSSIANHLVKNSHYEISSLATIKDTADAYRKSHGSESDFYIVISFSETERTIGVRGSIYLSRTGTLMHQFNILRSGNRRVSDILVKSAANILSKLPVKGTILGIDEDRVLINLGQSDGLEKGTEFILLRQKAQRWTDRPPYLEYSPDDLLGTVTLTDLQENYSLGSLQRNSPFDLVNLGDELFMLTEDMDLPDPFLPPVNEELKSQLLRLY</sequence>
<organism evidence="3 4">
    <name type="scientific">Oceanispirochaeta crateris</name>
    <dbReference type="NCBI Taxonomy" id="2518645"/>
    <lineage>
        <taxon>Bacteria</taxon>
        <taxon>Pseudomonadati</taxon>
        <taxon>Spirochaetota</taxon>
        <taxon>Spirochaetia</taxon>
        <taxon>Spirochaetales</taxon>
        <taxon>Spirochaetaceae</taxon>
        <taxon>Oceanispirochaeta</taxon>
    </lineage>
</organism>
<dbReference type="PANTHER" id="PTHR12558">
    <property type="entry name" value="CELL DIVISION CYCLE 16,23,27"/>
    <property type="match status" value="1"/>
</dbReference>
<keyword evidence="1" id="KW-0802">TPR repeat</keyword>
<dbReference type="InterPro" id="IPR011990">
    <property type="entry name" value="TPR-like_helical_dom_sf"/>
</dbReference>
<reference evidence="3 4" key="1">
    <citation type="submission" date="2019-02" db="EMBL/GenBank/DDBJ databases">
        <title>Complete Genome Sequence and Methylome Analysis of free living Spirochaetas.</title>
        <authorList>
            <person name="Fomenkov A."/>
            <person name="Dubinina G."/>
            <person name="Leshcheva N."/>
            <person name="Mikheeva N."/>
            <person name="Grabovich M."/>
            <person name="Vincze T."/>
            <person name="Roberts R.J."/>
        </authorList>
    </citation>
    <scope>NUCLEOTIDE SEQUENCE [LARGE SCALE GENOMIC DNA]</scope>
    <source>
        <strain evidence="3 4">K2</strain>
    </source>
</reference>
<protein>
    <submittedName>
        <fullName evidence="3">Tetratricopeptide repeat protein</fullName>
    </submittedName>
</protein>
<name>A0A5C1QHU7_9SPIO</name>
<feature type="repeat" description="TPR" evidence="1">
    <location>
        <begin position="261"/>
        <end position="294"/>
    </location>
</feature>
<feature type="repeat" description="TPR" evidence="1">
    <location>
        <begin position="91"/>
        <end position="124"/>
    </location>
</feature>
<keyword evidence="2" id="KW-0732">Signal</keyword>
<dbReference type="AlphaFoldDB" id="A0A5C1QHU7"/>
<evidence type="ECO:0000256" key="1">
    <source>
        <dbReference type="PROSITE-ProRule" id="PRU00339"/>
    </source>
</evidence>
<dbReference type="KEGG" id="ock:EXM22_06755"/>
<dbReference type="Pfam" id="PF14559">
    <property type="entry name" value="TPR_19"/>
    <property type="match status" value="3"/>
</dbReference>
<gene>
    <name evidence="3" type="ORF">EXM22_06755</name>
</gene>
<evidence type="ECO:0000313" key="3">
    <source>
        <dbReference type="EMBL" id="QEN07703.1"/>
    </source>
</evidence>
<dbReference type="Gene3D" id="2.40.10.410">
    <property type="entry name" value="FlgT, C-terminal domain"/>
    <property type="match status" value="1"/>
</dbReference>
<feature type="chain" id="PRO_5022685018" evidence="2">
    <location>
        <begin position="22"/>
        <end position="653"/>
    </location>
</feature>
<dbReference type="EMBL" id="CP036150">
    <property type="protein sequence ID" value="QEN07703.1"/>
    <property type="molecule type" value="Genomic_DNA"/>
</dbReference>